<reference evidence="6 7" key="1">
    <citation type="submission" date="2015-10" db="EMBL/GenBank/DDBJ databases">
        <title>Draft genome sequence of Streptomyces griseorubiginosus DSM 40469, type strain for the species Streptomyces griseorubiginosus.</title>
        <authorList>
            <person name="Ruckert C."/>
            <person name="Winkler A."/>
            <person name="Kalinowski J."/>
            <person name="Kampfer P."/>
            <person name="Glaeser S."/>
        </authorList>
    </citation>
    <scope>NUCLEOTIDE SEQUENCE [LARGE SCALE GENOMIC DNA]</scope>
    <source>
        <strain evidence="6 7">DSM 40469</strain>
    </source>
</reference>
<evidence type="ECO:0000313" key="6">
    <source>
        <dbReference type="EMBL" id="KUN70451.1"/>
    </source>
</evidence>
<evidence type="ECO:0000256" key="1">
    <source>
        <dbReference type="ARBA" id="ARBA00023015"/>
    </source>
</evidence>
<evidence type="ECO:0000256" key="4">
    <source>
        <dbReference type="SAM" id="MobiDB-lite"/>
    </source>
</evidence>
<dbReference type="AlphaFoldDB" id="A0A117R4E0"/>
<dbReference type="Proteomes" id="UP000054375">
    <property type="component" value="Unassembled WGS sequence"/>
</dbReference>
<dbReference type="CDD" id="cd01392">
    <property type="entry name" value="HTH_LacI"/>
    <property type="match status" value="1"/>
</dbReference>
<gene>
    <name evidence="6" type="ORF">AQJ54_05110</name>
</gene>
<dbReference type="SUPFAM" id="SSF53822">
    <property type="entry name" value="Periplasmic binding protein-like I"/>
    <property type="match status" value="1"/>
</dbReference>
<evidence type="ECO:0000313" key="7">
    <source>
        <dbReference type="Proteomes" id="UP000054375"/>
    </source>
</evidence>
<feature type="region of interest" description="Disordered" evidence="4">
    <location>
        <begin position="359"/>
        <end position="416"/>
    </location>
</feature>
<dbReference type="RefSeq" id="WP_062234241.1">
    <property type="nucleotide sequence ID" value="NZ_JBIBHB010000008.1"/>
</dbReference>
<accession>A0A117R4E0</accession>
<dbReference type="PROSITE" id="PS50932">
    <property type="entry name" value="HTH_LACI_2"/>
    <property type="match status" value="1"/>
</dbReference>
<dbReference type="PANTHER" id="PTHR30146:SF109">
    <property type="entry name" value="HTH-TYPE TRANSCRIPTIONAL REGULATOR GALS"/>
    <property type="match status" value="1"/>
</dbReference>
<keyword evidence="7" id="KW-1185">Reference proteome</keyword>
<dbReference type="SMART" id="SM00354">
    <property type="entry name" value="HTH_LACI"/>
    <property type="match status" value="1"/>
</dbReference>
<dbReference type="SUPFAM" id="SSF47413">
    <property type="entry name" value="lambda repressor-like DNA-binding domains"/>
    <property type="match status" value="1"/>
</dbReference>
<evidence type="ECO:0000256" key="3">
    <source>
        <dbReference type="ARBA" id="ARBA00023163"/>
    </source>
</evidence>
<keyword evidence="1" id="KW-0805">Transcription regulation</keyword>
<organism evidence="6 7">
    <name type="scientific">Streptomyces griseorubiginosus</name>
    <dbReference type="NCBI Taxonomy" id="67304"/>
    <lineage>
        <taxon>Bacteria</taxon>
        <taxon>Bacillati</taxon>
        <taxon>Actinomycetota</taxon>
        <taxon>Actinomycetes</taxon>
        <taxon>Kitasatosporales</taxon>
        <taxon>Streptomycetaceae</taxon>
        <taxon>Streptomyces</taxon>
    </lineage>
</organism>
<keyword evidence="2" id="KW-0238">DNA-binding</keyword>
<feature type="domain" description="HTH lacI-type" evidence="5">
    <location>
        <begin position="13"/>
        <end position="67"/>
    </location>
</feature>
<dbReference type="Pfam" id="PF13377">
    <property type="entry name" value="Peripla_BP_3"/>
    <property type="match status" value="1"/>
</dbReference>
<dbReference type="InterPro" id="IPR010982">
    <property type="entry name" value="Lambda_DNA-bd_dom_sf"/>
</dbReference>
<protein>
    <submittedName>
        <fullName evidence="6">Transcriptional regulator</fullName>
    </submittedName>
</protein>
<proteinExistence type="predicted"/>
<dbReference type="CDD" id="cd01574">
    <property type="entry name" value="PBP1_LacI"/>
    <property type="match status" value="1"/>
</dbReference>
<evidence type="ECO:0000256" key="2">
    <source>
        <dbReference type="ARBA" id="ARBA00023125"/>
    </source>
</evidence>
<keyword evidence="3" id="KW-0804">Transcription</keyword>
<dbReference type="InterPro" id="IPR028082">
    <property type="entry name" value="Peripla_BP_I"/>
</dbReference>
<dbReference type="GO" id="GO:0003700">
    <property type="term" value="F:DNA-binding transcription factor activity"/>
    <property type="evidence" value="ECO:0007669"/>
    <property type="project" value="TreeGrafter"/>
</dbReference>
<dbReference type="InterPro" id="IPR000843">
    <property type="entry name" value="HTH_LacI"/>
</dbReference>
<dbReference type="EMBL" id="LMWV01000003">
    <property type="protein sequence ID" value="KUN70451.1"/>
    <property type="molecule type" value="Genomic_DNA"/>
</dbReference>
<dbReference type="GO" id="GO:0000976">
    <property type="term" value="F:transcription cis-regulatory region binding"/>
    <property type="evidence" value="ECO:0007669"/>
    <property type="project" value="TreeGrafter"/>
</dbReference>
<sequence length="416" mass="43246">MARLAGRGTGTAPRSIDVARLAGVSQKTVSRVMNGEQYVSGDLRRRVLEAAETLGYRLNHAARALASGRTRSIGVVTLGTALYGPASLLMGLERAVRDTGYTLRVVNTVEGDALGIAGAVDSLLDQGVDGIVISEPIDEEGDADLAIRVDVPFLILGAPPPFTAHRVVTAGLVAHQLARAVTEHLLDLGHPTVHHLAGPQRWYAARDRMEGWRATLAAHGRREPPVLVGDWSAASGHRAGLELAGDRDVTAVFAANDDMAIGLIRALLETGRRVPEDVSVVGLDDIPVAAYVSPPLTTVRQPFDATAEDGLRRLVHAIENPDADPIPAEDPPVNLVVRASTGPPPSGAVSVGGAVLAGGTAAPEGRARTTRTTRTTAPGASDGPSQVPAPQPNRTTAPGRLVSPGRTPSGARQPTA</sequence>
<evidence type="ECO:0000259" key="5">
    <source>
        <dbReference type="PROSITE" id="PS50932"/>
    </source>
</evidence>
<dbReference type="Gene3D" id="1.10.260.40">
    <property type="entry name" value="lambda repressor-like DNA-binding domains"/>
    <property type="match status" value="1"/>
</dbReference>
<comment type="caution">
    <text evidence="6">The sequence shown here is derived from an EMBL/GenBank/DDBJ whole genome shotgun (WGS) entry which is preliminary data.</text>
</comment>
<name>A0A117R4E0_9ACTN</name>
<dbReference type="Pfam" id="PF00356">
    <property type="entry name" value="LacI"/>
    <property type="match status" value="1"/>
</dbReference>
<dbReference type="PANTHER" id="PTHR30146">
    <property type="entry name" value="LACI-RELATED TRANSCRIPTIONAL REPRESSOR"/>
    <property type="match status" value="1"/>
</dbReference>
<dbReference type="Gene3D" id="3.40.50.2300">
    <property type="match status" value="2"/>
</dbReference>
<dbReference type="InterPro" id="IPR046335">
    <property type="entry name" value="LacI/GalR-like_sensor"/>
</dbReference>
<feature type="compositionally biased region" description="Low complexity" evidence="4">
    <location>
        <begin position="359"/>
        <end position="380"/>
    </location>
</feature>